<keyword evidence="8 13" id="KW-0133">Cell shape</keyword>
<evidence type="ECO:0000256" key="9">
    <source>
        <dbReference type="ARBA" id="ARBA00022984"/>
    </source>
</evidence>
<dbReference type="Gene3D" id="3.40.50.20">
    <property type="match status" value="1"/>
</dbReference>
<dbReference type="InterPro" id="IPR011761">
    <property type="entry name" value="ATP-grasp"/>
</dbReference>
<evidence type="ECO:0000256" key="11">
    <source>
        <dbReference type="ARBA" id="ARBA00023316"/>
    </source>
</evidence>
<evidence type="ECO:0000256" key="3">
    <source>
        <dbReference type="ARBA" id="ARBA00022598"/>
    </source>
</evidence>
<protein>
    <recommendedName>
        <fullName evidence="13">D-alanine--D-alanine ligase</fullName>
        <ecNumber evidence="13">6.3.2.4</ecNumber>
    </recommendedName>
    <alternativeName>
        <fullName evidence="13">D-Ala-D-Ala ligase</fullName>
    </alternativeName>
    <alternativeName>
        <fullName evidence="13">D-alanylalanine synthetase</fullName>
    </alternativeName>
</protein>
<dbReference type="UniPathway" id="UPA00219"/>
<feature type="binding site" evidence="15">
    <location>
        <position position="317"/>
    </location>
    <ligand>
        <name>Mg(2+)</name>
        <dbReference type="ChEBI" id="CHEBI:18420"/>
        <label>1</label>
    </ligand>
</feature>
<keyword evidence="3 13" id="KW-0436">Ligase</keyword>
<evidence type="ECO:0000256" key="12">
    <source>
        <dbReference type="ARBA" id="ARBA00047614"/>
    </source>
</evidence>
<proteinExistence type="inferred from homology"/>
<dbReference type="PANTHER" id="PTHR23132">
    <property type="entry name" value="D-ALANINE--D-ALANINE LIGASE"/>
    <property type="match status" value="1"/>
</dbReference>
<keyword evidence="9 13" id="KW-0573">Peptidoglycan synthesis</keyword>
<feature type="domain" description="ATP-grasp" evidence="17">
    <location>
        <begin position="148"/>
        <end position="360"/>
    </location>
</feature>
<comment type="caution">
    <text evidence="18">The sequence shown here is derived from an EMBL/GenBank/DDBJ whole genome shotgun (WGS) entry which is preliminary data.</text>
</comment>
<evidence type="ECO:0000313" key="18">
    <source>
        <dbReference type="EMBL" id="PWB01704.1"/>
    </source>
</evidence>
<keyword evidence="19" id="KW-1185">Reference proteome</keyword>
<dbReference type="Pfam" id="PF07478">
    <property type="entry name" value="Dala_Dala_lig_C"/>
    <property type="match status" value="1"/>
</dbReference>
<dbReference type="InterPro" id="IPR011127">
    <property type="entry name" value="Dala_Dala_lig_N"/>
</dbReference>
<sequence length="399" mass="44286">MKTNIGVFFGGRSTEHEISVISASQAMHAINRDKYDVTPIYITKQGRFYTGDALFEISNYRNIPSLLEKCTEVYLKPIYGDYNLYRAKTGGLFGAKGPVCTLDVAIPVLHGTNVEDGIFEGVLETIGIPYAGCDTLASANGMDKITMKMILRESGVPVIDYVWFTDKQWFSQRDELIAKIEEKIGYPVIVKPANLGSSVGIGRAGNREQLIEKVDIAQKYSSRLIVEHMVDNLKEINCSVLGDCDEYESSVLEEPIKSAEILSYEDKYMGGTKGAKGMQASQKRIPAELPAEMTDRIRHLAGETFRVLSCHGVSRIDFIVDDDTNEIFVNEINTIPGSLSFYLWEATGLSFDKLMDRLVQLALKRKREQGLKTVSYDQNIFSMSGGVKGGVKGAKSPKH</sequence>
<comment type="similarity">
    <text evidence="2 13">Belongs to the D-alanine--D-alanine ligase family.</text>
</comment>
<dbReference type="InterPro" id="IPR013815">
    <property type="entry name" value="ATP_grasp_subdomain_1"/>
</dbReference>
<dbReference type="GeneID" id="82526505"/>
<evidence type="ECO:0000256" key="7">
    <source>
        <dbReference type="ARBA" id="ARBA00022842"/>
    </source>
</evidence>
<dbReference type="PROSITE" id="PS00844">
    <property type="entry name" value="DALA_DALA_LIGASE_2"/>
    <property type="match status" value="1"/>
</dbReference>
<evidence type="ECO:0000256" key="16">
    <source>
        <dbReference type="PROSITE-ProRule" id="PRU00409"/>
    </source>
</evidence>
<dbReference type="SUPFAM" id="SSF56059">
    <property type="entry name" value="Glutathione synthetase ATP-binding domain-like"/>
    <property type="match status" value="1"/>
</dbReference>
<dbReference type="Gene3D" id="3.30.1490.20">
    <property type="entry name" value="ATP-grasp fold, A domain"/>
    <property type="match status" value="1"/>
</dbReference>
<dbReference type="Pfam" id="PF01820">
    <property type="entry name" value="Dala_Dala_lig_N"/>
    <property type="match status" value="1"/>
</dbReference>
<dbReference type="InterPro" id="IPR005905">
    <property type="entry name" value="D_ala_D_ala"/>
</dbReference>
<feature type="binding site" evidence="15">
    <location>
        <position position="333"/>
    </location>
    <ligand>
        <name>Mg(2+)</name>
        <dbReference type="ChEBI" id="CHEBI:18420"/>
        <label>2</label>
    </ligand>
</feature>
<comment type="cofactor">
    <cofactor evidence="1">
        <name>Mn(2+)</name>
        <dbReference type="ChEBI" id="CHEBI:29035"/>
    </cofactor>
</comment>
<dbReference type="NCBIfam" id="TIGR01205">
    <property type="entry name" value="D_ala_D_alaTIGR"/>
    <property type="match status" value="1"/>
</dbReference>
<gene>
    <name evidence="13" type="primary">ddl</name>
    <name evidence="18" type="ORF">C5O23_09145</name>
</gene>
<dbReference type="SUPFAM" id="SSF52440">
    <property type="entry name" value="PreATP-grasp domain"/>
    <property type="match status" value="1"/>
</dbReference>
<comment type="pathway">
    <text evidence="13">Cell wall biogenesis; peptidoglycan biosynthesis.</text>
</comment>
<evidence type="ECO:0000256" key="8">
    <source>
        <dbReference type="ARBA" id="ARBA00022960"/>
    </source>
</evidence>
<dbReference type="GO" id="GO:0008360">
    <property type="term" value="P:regulation of cell shape"/>
    <property type="evidence" value="ECO:0007669"/>
    <property type="project" value="UniProtKB-KW"/>
</dbReference>
<feature type="active site" evidence="14">
    <location>
        <position position="338"/>
    </location>
</feature>
<dbReference type="GO" id="GO:0071555">
    <property type="term" value="P:cell wall organization"/>
    <property type="evidence" value="ECO:0007669"/>
    <property type="project" value="UniProtKB-KW"/>
</dbReference>
<keyword evidence="10 15" id="KW-0464">Manganese</keyword>
<keyword evidence="6 16" id="KW-0067">ATP-binding</keyword>
<comment type="cofactor">
    <cofactor evidence="15">
        <name>Mg(2+)</name>
        <dbReference type="ChEBI" id="CHEBI:18420"/>
    </cofactor>
    <cofactor evidence="15">
        <name>Mn(2+)</name>
        <dbReference type="ChEBI" id="CHEBI:29035"/>
    </cofactor>
    <text evidence="15">Binds 2 magnesium or manganese ions per subunit.</text>
</comment>
<evidence type="ECO:0000256" key="15">
    <source>
        <dbReference type="PIRSR" id="PIRSR039102-3"/>
    </source>
</evidence>
<dbReference type="PIRSF" id="PIRSF039102">
    <property type="entry name" value="Ddl/VanB"/>
    <property type="match status" value="1"/>
</dbReference>
<keyword evidence="7 15" id="KW-0460">Magnesium</keyword>
<keyword evidence="5 16" id="KW-0547">Nucleotide-binding</keyword>
<dbReference type="GO" id="GO:0005829">
    <property type="term" value="C:cytosol"/>
    <property type="evidence" value="ECO:0007669"/>
    <property type="project" value="TreeGrafter"/>
</dbReference>
<dbReference type="InterPro" id="IPR016185">
    <property type="entry name" value="PreATP-grasp_dom_sf"/>
</dbReference>
<keyword evidence="13" id="KW-0963">Cytoplasm</keyword>
<dbReference type="Proteomes" id="UP000244905">
    <property type="component" value="Unassembled WGS sequence"/>
</dbReference>
<feature type="active site" evidence="14">
    <location>
        <position position="197"/>
    </location>
</feature>
<keyword evidence="4 15" id="KW-0479">Metal-binding</keyword>
<dbReference type="GO" id="GO:0046872">
    <property type="term" value="F:metal ion binding"/>
    <property type="evidence" value="ECO:0007669"/>
    <property type="project" value="UniProtKB-KW"/>
</dbReference>
<dbReference type="HAMAP" id="MF_00047">
    <property type="entry name" value="Dala_Dala_lig"/>
    <property type="match status" value="1"/>
</dbReference>
<dbReference type="RefSeq" id="WP_107032638.1">
    <property type="nucleotide sequence ID" value="NZ_CAOLYA010000025.1"/>
</dbReference>
<evidence type="ECO:0000256" key="10">
    <source>
        <dbReference type="ARBA" id="ARBA00023211"/>
    </source>
</evidence>
<comment type="subcellular location">
    <subcellularLocation>
        <location evidence="13">Cytoplasm</location>
    </subcellularLocation>
</comment>
<comment type="catalytic activity">
    <reaction evidence="12 13">
        <text>2 D-alanine + ATP = D-alanyl-D-alanine + ADP + phosphate + H(+)</text>
        <dbReference type="Rhea" id="RHEA:11224"/>
        <dbReference type="ChEBI" id="CHEBI:15378"/>
        <dbReference type="ChEBI" id="CHEBI:30616"/>
        <dbReference type="ChEBI" id="CHEBI:43474"/>
        <dbReference type="ChEBI" id="CHEBI:57416"/>
        <dbReference type="ChEBI" id="CHEBI:57822"/>
        <dbReference type="ChEBI" id="CHEBI:456216"/>
        <dbReference type="EC" id="6.3.2.4"/>
    </reaction>
</comment>
<evidence type="ECO:0000256" key="13">
    <source>
        <dbReference type="HAMAP-Rule" id="MF_00047"/>
    </source>
</evidence>
<feature type="binding site" evidence="15">
    <location>
        <position position="331"/>
    </location>
    <ligand>
        <name>Mg(2+)</name>
        <dbReference type="ChEBI" id="CHEBI:18420"/>
        <label>1</label>
    </ligand>
</feature>
<keyword evidence="11 13" id="KW-0961">Cell wall biogenesis/degradation</keyword>
<organism evidence="18 19">
    <name type="scientific">Duncaniella muris</name>
    <dbReference type="NCBI Taxonomy" id="2094150"/>
    <lineage>
        <taxon>Bacteria</taxon>
        <taxon>Pseudomonadati</taxon>
        <taxon>Bacteroidota</taxon>
        <taxon>Bacteroidia</taxon>
        <taxon>Bacteroidales</taxon>
        <taxon>Muribaculaceae</taxon>
        <taxon>Duncaniella</taxon>
    </lineage>
</organism>
<dbReference type="NCBIfam" id="NF002528">
    <property type="entry name" value="PRK01966.1-4"/>
    <property type="match status" value="1"/>
</dbReference>
<dbReference type="InterPro" id="IPR011095">
    <property type="entry name" value="Dala_Dala_lig_C"/>
</dbReference>
<dbReference type="EC" id="6.3.2.4" evidence="13"/>
<feature type="binding site" evidence="15">
    <location>
        <position position="331"/>
    </location>
    <ligand>
        <name>Mg(2+)</name>
        <dbReference type="ChEBI" id="CHEBI:18420"/>
        <label>2</label>
    </ligand>
</feature>
<dbReference type="GO" id="GO:0005524">
    <property type="term" value="F:ATP binding"/>
    <property type="evidence" value="ECO:0007669"/>
    <property type="project" value="UniProtKB-UniRule"/>
</dbReference>
<evidence type="ECO:0000313" key="19">
    <source>
        <dbReference type="Proteomes" id="UP000244905"/>
    </source>
</evidence>
<evidence type="ECO:0000256" key="2">
    <source>
        <dbReference type="ARBA" id="ARBA00010871"/>
    </source>
</evidence>
<dbReference type="PROSITE" id="PS50975">
    <property type="entry name" value="ATP_GRASP"/>
    <property type="match status" value="1"/>
</dbReference>
<evidence type="ECO:0000256" key="6">
    <source>
        <dbReference type="ARBA" id="ARBA00022840"/>
    </source>
</evidence>
<dbReference type="EMBL" id="PUEC01000019">
    <property type="protein sequence ID" value="PWB01704.1"/>
    <property type="molecule type" value="Genomic_DNA"/>
</dbReference>
<dbReference type="GO" id="GO:0009252">
    <property type="term" value="P:peptidoglycan biosynthetic process"/>
    <property type="evidence" value="ECO:0007669"/>
    <property type="project" value="UniProtKB-UniRule"/>
</dbReference>
<evidence type="ECO:0000256" key="5">
    <source>
        <dbReference type="ARBA" id="ARBA00022741"/>
    </source>
</evidence>
<feature type="active site" evidence="14">
    <location>
        <position position="15"/>
    </location>
</feature>
<dbReference type="Gene3D" id="3.30.470.20">
    <property type="entry name" value="ATP-grasp fold, B domain"/>
    <property type="match status" value="1"/>
</dbReference>
<evidence type="ECO:0000256" key="1">
    <source>
        <dbReference type="ARBA" id="ARBA00001936"/>
    </source>
</evidence>
<dbReference type="GO" id="GO:0008716">
    <property type="term" value="F:D-alanine-D-alanine ligase activity"/>
    <property type="evidence" value="ECO:0007669"/>
    <property type="project" value="UniProtKB-UniRule"/>
</dbReference>
<dbReference type="AlphaFoldDB" id="A0A2V1INM6"/>
<dbReference type="PANTHER" id="PTHR23132:SF25">
    <property type="entry name" value="D-ALANINE--D-ALANINE LIGASE A"/>
    <property type="match status" value="1"/>
</dbReference>
<accession>A0A2V1INM6</accession>
<evidence type="ECO:0000259" key="17">
    <source>
        <dbReference type="PROSITE" id="PS50975"/>
    </source>
</evidence>
<dbReference type="InterPro" id="IPR000291">
    <property type="entry name" value="D-Ala_lig_Van_CS"/>
</dbReference>
<reference evidence="19" key="1">
    <citation type="submission" date="2018-02" db="EMBL/GenBank/DDBJ databases">
        <authorList>
            <person name="Clavel T."/>
            <person name="Strowig T."/>
        </authorList>
    </citation>
    <scope>NUCLEOTIDE SEQUENCE [LARGE SCALE GENOMIC DNA]</scope>
    <source>
        <strain evidence="19">DSM 103720</strain>
    </source>
</reference>
<comment type="function">
    <text evidence="13">Cell wall formation.</text>
</comment>
<evidence type="ECO:0000256" key="14">
    <source>
        <dbReference type="PIRSR" id="PIRSR039102-1"/>
    </source>
</evidence>
<evidence type="ECO:0000256" key="4">
    <source>
        <dbReference type="ARBA" id="ARBA00022723"/>
    </source>
</evidence>
<name>A0A2V1INM6_9BACT</name>